<dbReference type="InParanoid" id="I1GGA6"/>
<dbReference type="PhylomeDB" id="I1GGA6"/>
<dbReference type="Gene3D" id="1.10.405.10">
    <property type="entry name" value="Guanine Nucleotide Dissociation Inhibitor, domain 1"/>
    <property type="match status" value="1"/>
</dbReference>
<keyword evidence="2" id="KW-0343">GTPase activation</keyword>
<dbReference type="STRING" id="400682.I1GGA6"/>
<dbReference type="PRINTS" id="PR00891">
    <property type="entry name" value="RABGDIREP"/>
</dbReference>
<dbReference type="GO" id="GO:0007264">
    <property type="term" value="P:small GTPase-mediated signal transduction"/>
    <property type="evidence" value="ECO:0007669"/>
    <property type="project" value="InterPro"/>
</dbReference>
<sequence length="441" mass="49147">MDEEYDVIVLGTGLKECILSGLLSVAGKKVLHMDRNKYYGGESASVILDDFYKIHGKEAPENMGRSRDWNIDLVPKFIMANGELVKLLIHTGVTRYLEFKQVDGSYVFKKGGKIHKVPSTEAEALSTSLMGLLEKRRFKNFLQFAYDYEPDKPATHKGIDPKGTMKAVYDKYGLDDNTASFTGHALALHRDDNYLTEPCLDTIKRIQLYGTSIQRYGKSPYLYPLYGLGELPQGFARLSAIYGGTYMLDKQIDEIIYEGGVAVGVKSGGEIAKCKNVIGDPSYFTDKVEKRGQVVRAIYILNHPIPNTKDSPSCQIILPQSQVGRQSDIYVCCVSHTHNVAAKSYYIATISTTVETSNPENEIKVAQDLLGPIAAGPFVTVKDLYHPVDKGLESRVFISSSYDATTHFETTCTDVVDIYERIMGEPFDFSKVQTQVETVEQ</sequence>
<dbReference type="GO" id="GO:0005096">
    <property type="term" value="F:GTPase activator activity"/>
    <property type="evidence" value="ECO:0007669"/>
    <property type="project" value="UniProtKB-KW"/>
</dbReference>
<dbReference type="HOGENOM" id="CLU_021695_0_0_1"/>
<dbReference type="EnsemblMetazoa" id="Aqu2.1.42770_001">
    <property type="protein sequence ID" value="Aqu2.1.42770_001"/>
    <property type="gene ID" value="Aqu2.1.42770"/>
</dbReference>
<keyword evidence="4" id="KW-1185">Reference proteome</keyword>
<dbReference type="PANTHER" id="PTHR11787:SF8">
    <property type="entry name" value="RAB GDP DISSOCIATION INHIBITOR"/>
    <property type="match status" value="1"/>
</dbReference>
<dbReference type="PRINTS" id="PR00892">
    <property type="entry name" value="RABGDI"/>
</dbReference>
<accession>I1GGA6</accession>
<dbReference type="FunFam" id="3.50.50.60:FF:000232">
    <property type="entry name" value="Rab GDP dissociation inhibitor"/>
    <property type="match status" value="1"/>
</dbReference>
<organism evidence="3">
    <name type="scientific">Amphimedon queenslandica</name>
    <name type="common">Sponge</name>
    <dbReference type="NCBI Taxonomy" id="400682"/>
    <lineage>
        <taxon>Eukaryota</taxon>
        <taxon>Metazoa</taxon>
        <taxon>Porifera</taxon>
        <taxon>Demospongiae</taxon>
        <taxon>Heteroscleromorpha</taxon>
        <taxon>Haplosclerida</taxon>
        <taxon>Niphatidae</taxon>
        <taxon>Amphimedon</taxon>
    </lineage>
</organism>
<reference evidence="4" key="1">
    <citation type="journal article" date="2010" name="Nature">
        <title>The Amphimedon queenslandica genome and the evolution of animal complexity.</title>
        <authorList>
            <person name="Srivastava M."/>
            <person name="Simakov O."/>
            <person name="Chapman J."/>
            <person name="Fahey B."/>
            <person name="Gauthier M.E."/>
            <person name="Mitros T."/>
            <person name="Richards G.S."/>
            <person name="Conaco C."/>
            <person name="Dacre M."/>
            <person name="Hellsten U."/>
            <person name="Larroux C."/>
            <person name="Putnam N.H."/>
            <person name="Stanke M."/>
            <person name="Adamska M."/>
            <person name="Darling A."/>
            <person name="Degnan S.M."/>
            <person name="Oakley T.H."/>
            <person name="Plachetzki D.C."/>
            <person name="Zhai Y."/>
            <person name="Adamski M."/>
            <person name="Calcino A."/>
            <person name="Cummins S.F."/>
            <person name="Goodstein D.M."/>
            <person name="Harris C."/>
            <person name="Jackson D.J."/>
            <person name="Leys S.P."/>
            <person name="Shu S."/>
            <person name="Woodcroft B.J."/>
            <person name="Vervoort M."/>
            <person name="Kosik K.S."/>
            <person name="Manning G."/>
            <person name="Degnan B.M."/>
            <person name="Rokhsar D.S."/>
        </authorList>
    </citation>
    <scope>NUCLEOTIDE SEQUENCE [LARGE SCALE GENOMIC DNA]</scope>
</reference>
<dbReference type="GO" id="GO:0015031">
    <property type="term" value="P:protein transport"/>
    <property type="evidence" value="ECO:0007669"/>
    <property type="project" value="InterPro"/>
</dbReference>
<dbReference type="EnsemblMetazoa" id="XM_003382969.3">
    <property type="protein sequence ID" value="XP_003383017.1"/>
    <property type="gene ID" value="LOC100635722"/>
</dbReference>
<evidence type="ECO:0000256" key="2">
    <source>
        <dbReference type="RuleBase" id="RU363124"/>
    </source>
</evidence>
<evidence type="ECO:0000256" key="1">
    <source>
        <dbReference type="ARBA" id="ARBA00005593"/>
    </source>
</evidence>
<gene>
    <name evidence="3" type="primary">100635722</name>
</gene>
<evidence type="ECO:0000313" key="3">
    <source>
        <dbReference type="EnsemblMetazoa" id="Aqu2.1.42770_001"/>
    </source>
</evidence>
<dbReference type="InterPro" id="IPR000806">
    <property type="entry name" value="RabGDI"/>
</dbReference>
<dbReference type="Pfam" id="PF00996">
    <property type="entry name" value="GDI"/>
    <property type="match status" value="1"/>
</dbReference>
<dbReference type="FunFam" id="1.10.405.10:FF:000001">
    <property type="entry name" value="Rab GDP dissociation inhibitor"/>
    <property type="match status" value="1"/>
</dbReference>
<dbReference type="SUPFAM" id="SSF51905">
    <property type="entry name" value="FAD/NAD(P)-binding domain"/>
    <property type="match status" value="2"/>
</dbReference>
<protein>
    <recommendedName>
        <fullName evidence="2">Rab GDP dissociation inhibitor</fullName>
    </recommendedName>
</protein>
<dbReference type="GO" id="GO:0005737">
    <property type="term" value="C:cytoplasm"/>
    <property type="evidence" value="ECO:0007669"/>
    <property type="project" value="UniProtKB-SubCell"/>
</dbReference>
<dbReference type="eggNOG" id="KOG1439">
    <property type="taxonomic scope" value="Eukaryota"/>
</dbReference>
<dbReference type="InterPro" id="IPR036188">
    <property type="entry name" value="FAD/NAD-bd_sf"/>
</dbReference>
<comment type="similarity">
    <text evidence="1 2">Belongs to the Rab GDI family.</text>
</comment>
<dbReference type="Proteomes" id="UP000007879">
    <property type="component" value="Unassembled WGS sequence"/>
</dbReference>
<comment type="function">
    <text evidence="2">Regulates the GDP/GTP exchange reaction of most RAB proteins by inhibiting the dissociation of GDP from them, and the subsequent binding of GTP.</text>
</comment>
<dbReference type="Gene3D" id="3.30.519.10">
    <property type="entry name" value="Guanine Nucleotide Dissociation Inhibitor, domain 2"/>
    <property type="match status" value="1"/>
</dbReference>
<dbReference type="GO" id="GO:0005093">
    <property type="term" value="F:Rab GDP-dissociation inhibitor activity"/>
    <property type="evidence" value="ECO:0007669"/>
    <property type="project" value="InterPro"/>
</dbReference>
<dbReference type="PANTHER" id="PTHR11787">
    <property type="entry name" value="RAB GDP-DISSOCIATION INHIBITOR"/>
    <property type="match status" value="1"/>
</dbReference>
<dbReference type="AlphaFoldDB" id="I1GGA6"/>
<name>I1GGA6_AMPQE</name>
<reference evidence="3" key="2">
    <citation type="submission" date="2017-05" db="UniProtKB">
        <authorList>
            <consortium name="EnsemblMetazoa"/>
        </authorList>
    </citation>
    <scope>IDENTIFICATION</scope>
</reference>
<keyword evidence="2" id="KW-0963">Cytoplasm</keyword>
<proteinExistence type="inferred from homology"/>
<dbReference type="KEGG" id="aqu:100635722"/>
<dbReference type="Gene3D" id="3.50.50.60">
    <property type="entry name" value="FAD/NAD(P)-binding domain"/>
    <property type="match status" value="1"/>
</dbReference>
<dbReference type="InterPro" id="IPR018203">
    <property type="entry name" value="GDP_dissociation_inhibitor"/>
</dbReference>
<evidence type="ECO:0000313" key="4">
    <source>
        <dbReference type="Proteomes" id="UP000007879"/>
    </source>
</evidence>
<comment type="subcellular location">
    <subcellularLocation>
        <location evidence="2">Cytoplasm</location>
    </subcellularLocation>
</comment>
<dbReference type="OMA" id="PIRLMNI"/>
<dbReference type="OrthoDB" id="9446342at2759"/>
<dbReference type="GO" id="GO:0016192">
    <property type="term" value="P:vesicle-mediated transport"/>
    <property type="evidence" value="ECO:0007669"/>
    <property type="project" value="TreeGrafter"/>
</dbReference>